<dbReference type="OrthoDB" id="9765926at2"/>
<comment type="caution">
    <text evidence="3">The sequence shown here is derived from an EMBL/GenBank/DDBJ whole genome shotgun (WGS) entry which is preliminary data.</text>
</comment>
<name>A0A2W7VNC1_9FLAO</name>
<evidence type="ECO:0000256" key="1">
    <source>
        <dbReference type="SAM" id="SignalP"/>
    </source>
</evidence>
<gene>
    <name evidence="3" type="ORF">DOS84_09240</name>
</gene>
<dbReference type="NCBIfam" id="TIGR04131">
    <property type="entry name" value="Bac_Flav_CTERM"/>
    <property type="match status" value="1"/>
</dbReference>
<feature type="chain" id="PRO_5016099822" evidence="1">
    <location>
        <begin position="24"/>
        <end position="748"/>
    </location>
</feature>
<dbReference type="Pfam" id="PF19081">
    <property type="entry name" value="Ig_7"/>
    <property type="match status" value="2"/>
</dbReference>
<dbReference type="RefSeq" id="WP_111409837.1">
    <property type="nucleotide sequence ID" value="NZ_QKXH01000005.1"/>
</dbReference>
<evidence type="ECO:0000259" key="2">
    <source>
        <dbReference type="PROSITE" id="PS50041"/>
    </source>
</evidence>
<feature type="domain" description="C-type lectin" evidence="2">
    <location>
        <begin position="177"/>
        <end position="285"/>
    </location>
</feature>
<dbReference type="Pfam" id="PF13585">
    <property type="entry name" value="CHU_C"/>
    <property type="match status" value="1"/>
</dbReference>
<dbReference type="PROSITE" id="PS50041">
    <property type="entry name" value="C_TYPE_LECTIN_2"/>
    <property type="match status" value="1"/>
</dbReference>
<dbReference type="SUPFAM" id="SSF56436">
    <property type="entry name" value="C-type lectin-like"/>
    <property type="match status" value="1"/>
</dbReference>
<keyword evidence="1" id="KW-0732">Signal</keyword>
<dbReference type="AlphaFoldDB" id="A0A2W7VNC1"/>
<organism evidence="3 4">
    <name type="scientific">Flavobacterium aquariorum</name>
    <dbReference type="NCBI Taxonomy" id="2217670"/>
    <lineage>
        <taxon>Bacteria</taxon>
        <taxon>Pseudomonadati</taxon>
        <taxon>Bacteroidota</taxon>
        <taxon>Flavobacteriia</taxon>
        <taxon>Flavobacteriales</taxon>
        <taxon>Flavobacteriaceae</taxon>
        <taxon>Flavobacterium</taxon>
    </lineage>
</organism>
<proteinExistence type="predicted"/>
<dbReference type="EMBL" id="QKXH01000005">
    <property type="protein sequence ID" value="PZX93592.1"/>
    <property type="molecule type" value="Genomic_DNA"/>
</dbReference>
<dbReference type="InterPro" id="IPR016187">
    <property type="entry name" value="CTDL_fold"/>
</dbReference>
<evidence type="ECO:0000313" key="3">
    <source>
        <dbReference type="EMBL" id="PZX93592.1"/>
    </source>
</evidence>
<dbReference type="Proteomes" id="UP000249177">
    <property type="component" value="Unassembled WGS sequence"/>
</dbReference>
<dbReference type="InterPro" id="IPR001304">
    <property type="entry name" value="C-type_lectin-like"/>
</dbReference>
<sequence>MTRKIIFFILIPLLTVFSKTSYANDICQRKNDSILKKENTLTTFNTNKNKTLDNIPPFLKATGNQIYCPQTSIPIVTDMNITDPDNTNTQSIYIQISVGYNNKQDLLTLSGNHPSIAANWDPNAGKLKLSAPVNGILTSYTEFITAIKDVVYTNSSKKPTGNRTFSISIDKANYLPTNQHFYEYFESPGITWGDARTAAETKTYFGLKGYLATILSAEEQQIIGEQLPGTGWIGGSDYKVEGEWRWLTGPENGTLFWSNLEVGPGGVKYSNIFGPGYTPNFAYWNRKNGTNNEPDNGTGLEHFAHILDKDSSLGLKGSWIDLTYNGTTTWSMKSRGYIVEYGGMPSDPELQIATSTTLTIPQITKTTTASRCDIGEVTLEASANLGEVKWYENETDGIPIASGNQFTTPKLSSTTTYYIETAYAFCAKTSERTPITATIYTIPVITTPQTTFTTCGPGDATLSVLSSEGETYWYEGPTNNSLVGIGPSFTRNFSKNTDYYVEAVSNGCSNGSRIKINVIVYDLPKVEDEEILWCTKNKITLDATLNGITYLWSTGENTKTIIPNNPGVFTVKIKTPEPESCTVTKTITVFQHPIPEIIDPIKADESQVTIRLKNPQNYFEYSIDRINYQSSNVFTNVPSGYQTAYVREINSCENPITKNFIVLIAPKYFTPNNDGFNDVWEVKGLLNYPLAEITIFDRYGKIITLLNNLNRSWDGTFNKNILPATDYWYILKLDPNSPELKGHFSLKR</sequence>
<dbReference type="InterPro" id="IPR016186">
    <property type="entry name" value="C-type_lectin-like/link_sf"/>
</dbReference>
<protein>
    <submittedName>
        <fullName evidence="3">Lectin</fullName>
    </submittedName>
</protein>
<dbReference type="InterPro" id="IPR026341">
    <property type="entry name" value="T9SS_type_B"/>
</dbReference>
<dbReference type="Gene3D" id="3.10.100.10">
    <property type="entry name" value="Mannose-Binding Protein A, subunit A"/>
    <property type="match status" value="1"/>
</dbReference>
<dbReference type="InterPro" id="IPR044023">
    <property type="entry name" value="Ig_7"/>
</dbReference>
<evidence type="ECO:0000313" key="4">
    <source>
        <dbReference type="Proteomes" id="UP000249177"/>
    </source>
</evidence>
<keyword evidence="4" id="KW-1185">Reference proteome</keyword>
<feature type="signal peptide" evidence="1">
    <location>
        <begin position="1"/>
        <end position="23"/>
    </location>
</feature>
<reference evidence="3 4" key="1">
    <citation type="submission" date="2018-06" db="EMBL/GenBank/DDBJ databases">
        <title>Flavobacterium sp IMCC34762, genome.</title>
        <authorList>
            <person name="Joung Y."/>
            <person name="Cho J."/>
            <person name="Song J."/>
        </authorList>
    </citation>
    <scope>NUCLEOTIDE SEQUENCE [LARGE SCALE GENOMIC DNA]</scope>
    <source>
        <strain evidence="3 4">IMCC34762</strain>
    </source>
</reference>
<accession>A0A2W7VNC1</accession>